<reference evidence="1" key="1">
    <citation type="submission" date="2023-09" db="EMBL/GenBank/DDBJ databases">
        <title>Arcobacter tbilisiensis sp. nov. isolated from chicken meat in Tbilisi, Georgia.</title>
        <authorList>
            <person name="Matthias R."/>
            <person name="Zautner A.E."/>
        </authorList>
    </citation>
    <scope>NUCLEOTIDE SEQUENCE</scope>
    <source>
        <strain evidence="1">LEO 52</strain>
    </source>
</reference>
<gene>
    <name evidence="1" type="ORF">RMQ68_01945</name>
</gene>
<accession>A0AA96DMA0</accession>
<name>A0AA96DMA0_9BACT</name>
<dbReference type="EMBL" id="CP134854">
    <property type="protein sequence ID" value="WNL30177.1"/>
    <property type="molecule type" value="Genomic_DNA"/>
</dbReference>
<sequence>MSYVPQESAYLVKIGRMNGNSSPMYYGSLITENTASKSIITVLSEIKAEKNKIYNILFSQVIGEIVVIPIGVFDYFRRGIDHPFKKNMHSNFEAVYKYYEENLKGDSILPLYLCDAFLNDVLRKKGSERLYKITSAIANECLSISKADGIVYPSVEFIDHPNIVLKPEIVDKKIQHKKAYSIYLEESYGYGMYKLTFTHCGETSFDKIQWRKVDPKDFKYN</sequence>
<protein>
    <submittedName>
        <fullName evidence="1">Uncharacterized protein</fullName>
    </submittedName>
</protein>
<organism evidence="1">
    <name type="scientific">Arcobacter sp. AZ-2023</name>
    <dbReference type="NCBI Taxonomy" id="3074453"/>
    <lineage>
        <taxon>Bacteria</taxon>
        <taxon>Pseudomonadati</taxon>
        <taxon>Campylobacterota</taxon>
        <taxon>Epsilonproteobacteria</taxon>
        <taxon>Campylobacterales</taxon>
        <taxon>Arcobacteraceae</taxon>
        <taxon>Arcobacter</taxon>
    </lineage>
</organism>
<evidence type="ECO:0000313" key="1">
    <source>
        <dbReference type="EMBL" id="WNL30177.1"/>
    </source>
</evidence>
<dbReference type="AlphaFoldDB" id="A0AA96DMA0"/>
<proteinExistence type="predicted"/>